<sequence>MNRKTHLEDLSNEIFFEIFDYLHMVHIFTGFTLLNKRISNILKSIPLHIVISFGNSRQQIDFLLYHLTFHEDQVISINILDRIRDHSSIIHVLFNRHNFINLKSCKFLSIHSMTKLNNIIKQIGNLNKLVILEIFQPDRADLNENENDELTRILLTNKSSSLRSLKLQYPNHYLNISNYTFINSNLTSLRLRISGSSSTVSIHTILQIFRLCYRIRYLGIALQREKRFENNINVSNPVSPILNENDLPILSQLTNFHLFIGASCDIWSISSILHCMPNLKHFYFYLFVQTSSWSFTNQYLDGYIWQQILENNLSHLSKFEFHMTVTKRIPKLDLDFVINSFNYFVKKYSNWNMIIDRWIYGSRLQDELIILRTMNYIKGKFTVKINIPCIHCRTFETRTTEKTIDDHYSFYSDITQLKLYIQNKKSNVTCSSPLFQNVTNLLVEMPIIKSSWWNNLFNIVYFQQTTNDNNAQENLSYLSKFVHLTNITTLEFPSAFHVSRWKDTEFILKSCPNVNILIINTSLLLFSKIINNLSLIPIFKRIKVIKSITEDIYFPSNFILKFVERFPSLIHIELQVFSFDICSFIIEVFLTKLEQLSYVKINYHQDTLLDDYFTREYIITKRRKVFPINIINQQMVNVKNNGQIIELWLS</sequence>
<protein>
    <recommendedName>
        <fullName evidence="8">F-box domain-containing protein</fullName>
    </recommendedName>
</protein>
<name>A0A816NRD7_9BILA</name>
<evidence type="ECO:0000313" key="4">
    <source>
        <dbReference type="EMBL" id="CAF3945939.1"/>
    </source>
</evidence>
<dbReference type="OrthoDB" id="10058361at2759"/>
<organism evidence="3 7">
    <name type="scientific">Rotaria magnacalcarata</name>
    <dbReference type="NCBI Taxonomy" id="392030"/>
    <lineage>
        <taxon>Eukaryota</taxon>
        <taxon>Metazoa</taxon>
        <taxon>Spiralia</taxon>
        <taxon>Gnathifera</taxon>
        <taxon>Rotifera</taxon>
        <taxon>Eurotatoria</taxon>
        <taxon>Bdelloidea</taxon>
        <taxon>Philodinida</taxon>
        <taxon>Philodinidae</taxon>
        <taxon>Rotaria</taxon>
    </lineage>
</organism>
<proteinExistence type="predicted"/>
<evidence type="ECO:0000313" key="2">
    <source>
        <dbReference type="EMBL" id="CAF1499000.1"/>
    </source>
</evidence>
<dbReference type="Proteomes" id="UP000663855">
    <property type="component" value="Unassembled WGS sequence"/>
</dbReference>
<dbReference type="EMBL" id="CAJOBH010004194">
    <property type="protein sequence ID" value="CAF3980915.1"/>
    <property type="molecule type" value="Genomic_DNA"/>
</dbReference>
<comment type="caution">
    <text evidence="3">The sequence shown here is derived from an EMBL/GenBank/DDBJ whole genome shotgun (WGS) entry which is preliminary data.</text>
</comment>
<dbReference type="Proteomes" id="UP000663824">
    <property type="component" value="Unassembled WGS sequence"/>
</dbReference>
<dbReference type="EMBL" id="CAJNRE010004789">
    <property type="protein sequence ID" value="CAF2038850.1"/>
    <property type="molecule type" value="Genomic_DNA"/>
</dbReference>
<dbReference type="Proteomes" id="UP000681967">
    <property type="component" value="Unassembled WGS sequence"/>
</dbReference>
<evidence type="ECO:0000313" key="6">
    <source>
        <dbReference type="EMBL" id="CAF3980915.1"/>
    </source>
</evidence>
<dbReference type="AlphaFoldDB" id="A0A816NRD7"/>
<gene>
    <name evidence="6" type="ORF">BYL167_LOCUS12607</name>
    <name evidence="1" type="ORF">CJN711_LOCUS6027</name>
    <name evidence="5" type="ORF">GIL414_LOCUS9974</name>
    <name evidence="2" type="ORF">KQP761_LOCUS14523</name>
    <name evidence="3" type="ORF">MBJ925_LOCUS11096</name>
    <name evidence="4" type="ORF">SMN809_LOCUS8980</name>
</gene>
<evidence type="ECO:0008006" key="8">
    <source>
        <dbReference type="Google" id="ProtNLM"/>
    </source>
</evidence>
<dbReference type="Proteomes" id="UP000663834">
    <property type="component" value="Unassembled WGS sequence"/>
</dbReference>
<dbReference type="Proteomes" id="UP000676336">
    <property type="component" value="Unassembled WGS sequence"/>
</dbReference>
<dbReference type="EMBL" id="CAJNOV010001748">
    <property type="protein sequence ID" value="CAF1077352.1"/>
    <property type="molecule type" value="Genomic_DNA"/>
</dbReference>
<evidence type="ECO:0000313" key="3">
    <source>
        <dbReference type="EMBL" id="CAF2038850.1"/>
    </source>
</evidence>
<evidence type="ECO:0000313" key="1">
    <source>
        <dbReference type="EMBL" id="CAF1077352.1"/>
    </source>
</evidence>
<dbReference type="EMBL" id="CAJNOW010006869">
    <property type="protein sequence ID" value="CAF1499000.1"/>
    <property type="molecule type" value="Genomic_DNA"/>
</dbReference>
<reference evidence="3" key="1">
    <citation type="submission" date="2021-02" db="EMBL/GenBank/DDBJ databases">
        <authorList>
            <person name="Nowell W R."/>
        </authorList>
    </citation>
    <scope>NUCLEOTIDE SEQUENCE</scope>
</reference>
<evidence type="ECO:0000313" key="5">
    <source>
        <dbReference type="EMBL" id="CAF3967578.1"/>
    </source>
</evidence>
<dbReference type="Proteomes" id="UP000681720">
    <property type="component" value="Unassembled WGS sequence"/>
</dbReference>
<accession>A0A816NRD7</accession>
<evidence type="ECO:0000313" key="7">
    <source>
        <dbReference type="Proteomes" id="UP000663824"/>
    </source>
</evidence>
<dbReference type="EMBL" id="CAJOBI010002827">
    <property type="protein sequence ID" value="CAF3945939.1"/>
    <property type="molecule type" value="Genomic_DNA"/>
</dbReference>
<dbReference type="EMBL" id="CAJOBJ010003498">
    <property type="protein sequence ID" value="CAF3967578.1"/>
    <property type="molecule type" value="Genomic_DNA"/>
</dbReference>